<dbReference type="Proteomes" id="UP001602013">
    <property type="component" value="Unassembled WGS sequence"/>
</dbReference>
<keyword evidence="2" id="KW-1185">Reference proteome</keyword>
<dbReference type="RefSeq" id="WP_387413986.1">
    <property type="nucleotide sequence ID" value="NZ_CP191998.1"/>
</dbReference>
<protein>
    <recommendedName>
        <fullName evidence="3">Peptidase M15B domain-containing protein</fullName>
    </recommendedName>
</protein>
<accession>A0ABW6SWX8</accession>
<gene>
    <name evidence="1" type="ORF">ACFYXI_22935</name>
</gene>
<proteinExistence type="predicted"/>
<name>A0ABW6SWX8_9ACTN</name>
<sequence length="201" mass="22050">MTLRPLWWGLGAVITITPLSQSATQAQPLTVANVRYVSAAVALPARLPPARTLATTPRGNAVTSISASARLENAGAMRQLLAGGLRWRSSGRCTDRTNSSCTSLDGVRYGTLTQAIELRRRSGCRIVVTGGTEIGHSRGRYSHENGFKIDVAHNPCVDAYVTKTFDYWTTRGDGARMYRPEAASHRVVYADEDNHWDILYR</sequence>
<comment type="caution">
    <text evidence="1">The sequence shown here is derived from an EMBL/GenBank/DDBJ whole genome shotgun (WGS) entry which is preliminary data.</text>
</comment>
<evidence type="ECO:0000313" key="1">
    <source>
        <dbReference type="EMBL" id="MFF3668444.1"/>
    </source>
</evidence>
<reference evidence="1 2" key="1">
    <citation type="submission" date="2024-10" db="EMBL/GenBank/DDBJ databases">
        <title>The Natural Products Discovery Center: Release of the First 8490 Sequenced Strains for Exploring Actinobacteria Biosynthetic Diversity.</title>
        <authorList>
            <person name="Kalkreuter E."/>
            <person name="Kautsar S.A."/>
            <person name="Yang D."/>
            <person name="Bader C.D."/>
            <person name="Teijaro C.N."/>
            <person name="Fluegel L."/>
            <person name="Davis C.M."/>
            <person name="Simpson J.R."/>
            <person name="Lauterbach L."/>
            <person name="Steele A.D."/>
            <person name="Gui C."/>
            <person name="Meng S."/>
            <person name="Li G."/>
            <person name="Viehrig K."/>
            <person name="Ye F."/>
            <person name="Su P."/>
            <person name="Kiefer A.F."/>
            <person name="Nichols A."/>
            <person name="Cepeda A.J."/>
            <person name="Yan W."/>
            <person name="Fan B."/>
            <person name="Jiang Y."/>
            <person name="Adhikari A."/>
            <person name="Zheng C.-J."/>
            <person name="Schuster L."/>
            <person name="Cowan T.M."/>
            <person name="Smanski M.J."/>
            <person name="Chevrette M.G."/>
            <person name="De Carvalho L.P.S."/>
            <person name="Shen B."/>
        </authorList>
    </citation>
    <scope>NUCLEOTIDE SEQUENCE [LARGE SCALE GENOMIC DNA]</scope>
    <source>
        <strain evidence="1 2">NPDC002173</strain>
    </source>
</reference>
<evidence type="ECO:0000313" key="2">
    <source>
        <dbReference type="Proteomes" id="UP001602013"/>
    </source>
</evidence>
<dbReference type="EMBL" id="JBIASD010000015">
    <property type="protein sequence ID" value="MFF3668444.1"/>
    <property type="molecule type" value="Genomic_DNA"/>
</dbReference>
<evidence type="ECO:0008006" key="3">
    <source>
        <dbReference type="Google" id="ProtNLM"/>
    </source>
</evidence>
<organism evidence="1 2">
    <name type="scientific">Microtetraspora malaysiensis</name>
    <dbReference type="NCBI Taxonomy" id="161358"/>
    <lineage>
        <taxon>Bacteria</taxon>
        <taxon>Bacillati</taxon>
        <taxon>Actinomycetota</taxon>
        <taxon>Actinomycetes</taxon>
        <taxon>Streptosporangiales</taxon>
        <taxon>Streptosporangiaceae</taxon>
        <taxon>Microtetraspora</taxon>
    </lineage>
</organism>